<dbReference type="GO" id="GO:0009425">
    <property type="term" value="C:bacterial-type flagellum basal body"/>
    <property type="evidence" value="ECO:0007669"/>
    <property type="project" value="UniProtKB-SubCell"/>
</dbReference>
<comment type="subcellular location">
    <subcellularLocation>
        <location evidence="2">Bacterial flagellum basal body</location>
    </subcellularLocation>
</comment>
<dbReference type="Pfam" id="PF06429">
    <property type="entry name" value="Flg_bbr_C"/>
    <property type="match status" value="1"/>
</dbReference>
<keyword evidence="6" id="KW-0966">Cell projection</keyword>
<evidence type="ECO:0000313" key="7">
    <source>
        <dbReference type="Proteomes" id="UP000240739"/>
    </source>
</evidence>
<keyword evidence="7" id="KW-1185">Reference proteome</keyword>
<dbReference type="InterPro" id="IPR001444">
    <property type="entry name" value="Flag_bb_rod_N"/>
</dbReference>
<dbReference type="Pfam" id="PF22692">
    <property type="entry name" value="LlgE_F_G_D1"/>
    <property type="match status" value="1"/>
</dbReference>
<evidence type="ECO:0000256" key="1">
    <source>
        <dbReference type="ARBA" id="ARBA00009677"/>
    </source>
</evidence>
<protein>
    <submittedName>
        <fullName evidence="6">Flagellar basal body rod protein FlgG</fullName>
    </submittedName>
</protein>
<organism evidence="6 7">
    <name type="scientific">Paraconexibacter algicola</name>
    <dbReference type="NCBI Taxonomy" id="2133960"/>
    <lineage>
        <taxon>Bacteria</taxon>
        <taxon>Bacillati</taxon>
        <taxon>Actinomycetota</taxon>
        <taxon>Thermoleophilia</taxon>
        <taxon>Solirubrobacterales</taxon>
        <taxon>Paraconexibacteraceae</taxon>
        <taxon>Paraconexibacter</taxon>
    </lineage>
</organism>
<name>A0A2T4UIW9_9ACTN</name>
<accession>A0A2T4UIW9</accession>
<proteinExistence type="inferred from homology"/>
<dbReference type="GO" id="GO:0071978">
    <property type="term" value="P:bacterial-type flagellum-dependent swarming motility"/>
    <property type="evidence" value="ECO:0007669"/>
    <property type="project" value="TreeGrafter"/>
</dbReference>
<dbReference type="InterPro" id="IPR020013">
    <property type="entry name" value="Flagellar_FlgE/F/G"/>
</dbReference>
<dbReference type="NCBIfam" id="TIGR03506">
    <property type="entry name" value="FlgEFG_subfam"/>
    <property type="match status" value="2"/>
</dbReference>
<dbReference type="InterPro" id="IPR037925">
    <property type="entry name" value="FlgE/F/G-like"/>
</dbReference>
<feature type="domain" description="Flagellar basal-body/hook protein C-terminal" evidence="4">
    <location>
        <begin position="199"/>
        <end position="242"/>
    </location>
</feature>
<dbReference type="InterPro" id="IPR053967">
    <property type="entry name" value="LlgE_F_G-like_D1"/>
</dbReference>
<dbReference type="PANTHER" id="PTHR30435:SF19">
    <property type="entry name" value="FLAGELLAR BASAL-BODY ROD PROTEIN FLGG"/>
    <property type="match status" value="1"/>
</dbReference>
<evidence type="ECO:0000259" key="4">
    <source>
        <dbReference type="Pfam" id="PF06429"/>
    </source>
</evidence>
<gene>
    <name evidence="6" type="primary">flgG</name>
    <name evidence="6" type="ORF">C7Y72_05790</name>
</gene>
<dbReference type="InterPro" id="IPR010930">
    <property type="entry name" value="Flg_bb/hook_C_dom"/>
</dbReference>
<evidence type="ECO:0000259" key="5">
    <source>
        <dbReference type="Pfam" id="PF22692"/>
    </source>
</evidence>
<evidence type="ECO:0000313" key="6">
    <source>
        <dbReference type="EMBL" id="PTL59194.1"/>
    </source>
</evidence>
<keyword evidence="2" id="KW-0975">Bacterial flagellum</keyword>
<comment type="similarity">
    <text evidence="1 2">Belongs to the flagella basal body rod proteins family.</text>
</comment>
<reference evidence="6 7" key="1">
    <citation type="submission" date="2018-03" db="EMBL/GenBank/DDBJ databases">
        <title>Aquarubrobacter algicola gen. nov., sp. nov., a novel actinobacterium isolated from shallow eutrophic lake during the end of cyanobacterial harmful algal blooms.</title>
        <authorList>
            <person name="Chun S.J."/>
        </authorList>
    </citation>
    <scope>NUCLEOTIDE SEQUENCE [LARGE SCALE GENOMIC DNA]</scope>
    <source>
        <strain evidence="6 7">Seoho-28</strain>
    </source>
</reference>
<feature type="domain" description="Flagellar hook protein FlgE/F/G-like D1" evidence="5">
    <location>
        <begin position="87"/>
        <end position="153"/>
    </location>
</feature>
<dbReference type="EMBL" id="PYYB01000001">
    <property type="protein sequence ID" value="PTL59194.1"/>
    <property type="molecule type" value="Genomic_DNA"/>
</dbReference>
<dbReference type="SUPFAM" id="SSF117143">
    <property type="entry name" value="Flagellar hook protein flgE"/>
    <property type="match status" value="1"/>
</dbReference>
<dbReference type="AlphaFoldDB" id="A0A2T4UIW9"/>
<evidence type="ECO:0000259" key="3">
    <source>
        <dbReference type="Pfam" id="PF00460"/>
    </source>
</evidence>
<feature type="domain" description="Flagellar basal body rod protein N-terminal" evidence="3">
    <location>
        <begin position="5"/>
        <end position="35"/>
    </location>
</feature>
<comment type="caution">
    <text evidence="6">The sequence shown here is derived from an EMBL/GenBank/DDBJ whole genome shotgun (WGS) entry which is preliminary data.</text>
</comment>
<dbReference type="Proteomes" id="UP000240739">
    <property type="component" value="Unassembled WGS sequence"/>
</dbReference>
<dbReference type="PANTHER" id="PTHR30435">
    <property type="entry name" value="FLAGELLAR PROTEIN"/>
    <property type="match status" value="1"/>
</dbReference>
<keyword evidence="6" id="KW-0282">Flagellum</keyword>
<keyword evidence="6" id="KW-0969">Cilium</keyword>
<evidence type="ECO:0000256" key="2">
    <source>
        <dbReference type="RuleBase" id="RU362116"/>
    </source>
</evidence>
<sequence>MLEGMYTAAAGMAAQQRRLDSLGNDLANVSTTGYKHVRVAFRDLVYTQAARGGADGVELGSGAAVRTLGRTTQQGAIKQTGEPLDVAITGEGFLAVRMPDGRQALTRDGQLRLDATGRLVTATGGLLMDPSITLPAGTQPDRIAIGADGTITADGRAAGRLRLVTVTAPGALDGGADNVFFATRGSGAPTAAPATTSVQQGALESSTVDIGSAMTDMISTQRAFELASKAIQMQDQMLEVANGVKR</sequence>
<dbReference type="Pfam" id="PF00460">
    <property type="entry name" value="Flg_bb_rod"/>
    <property type="match status" value="1"/>
</dbReference>